<dbReference type="HOGENOM" id="CLU_1359592_0_0_11"/>
<dbReference type="KEGG" id="sesp:BN6_26910"/>
<keyword evidence="4" id="KW-1185">Reference proteome</keyword>
<feature type="region of interest" description="Disordered" evidence="1">
    <location>
        <begin position="19"/>
        <end position="39"/>
    </location>
</feature>
<reference evidence="3 4" key="1">
    <citation type="journal article" date="2012" name="BMC Genomics">
        <title>Complete genome sequence of Saccharothrix espanaensis DSM 44229T and comparison to the other completely sequenced Pseudonocardiaceae.</title>
        <authorList>
            <person name="Strobel T."/>
            <person name="Al-Dilaimi A."/>
            <person name="Blom J."/>
            <person name="Gessner A."/>
            <person name="Kalinowski J."/>
            <person name="Luzhetska M."/>
            <person name="Puhler A."/>
            <person name="Szczepanowski R."/>
            <person name="Bechthold A."/>
            <person name="Ruckert C."/>
        </authorList>
    </citation>
    <scope>NUCLEOTIDE SEQUENCE [LARGE SCALE GENOMIC DNA]</scope>
    <source>
        <strain evidence="4">ATCC 51144 / DSM 44229 / JCM 9112 / NBRC 15066 / NRRL 15764</strain>
    </source>
</reference>
<evidence type="ECO:0000256" key="1">
    <source>
        <dbReference type="SAM" id="MobiDB-lite"/>
    </source>
</evidence>
<evidence type="ECO:0000313" key="4">
    <source>
        <dbReference type="Proteomes" id="UP000006281"/>
    </source>
</evidence>
<gene>
    <name evidence="3" type="ordered locus">BN6_26910</name>
</gene>
<dbReference type="Proteomes" id="UP000006281">
    <property type="component" value="Chromosome"/>
</dbReference>
<dbReference type="STRING" id="1179773.BN6_26910"/>
<dbReference type="PATRIC" id="fig|1179773.3.peg.2689"/>
<evidence type="ECO:0000313" key="3">
    <source>
        <dbReference type="EMBL" id="CCH30003.1"/>
    </source>
</evidence>
<dbReference type="PROSITE" id="PS51257">
    <property type="entry name" value="PROKAR_LIPOPROTEIN"/>
    <property type="match status" value="1"/>
</dbReference>
<evidence type="ECO:0000256" key="2">
    <source>
        <dbReference type="SAM" id="SignalP"/>
    </source>
</evidence>
<feature type="signal peptide" evidence="2">
    <location>
        <begin position="1"/>
        <end position="22"/>
    </location>
</feature>
<dbReference type="RefSeq" id="WP_015100115.1">
    <property type="nucleotide sequence ID" value="NC_019673.1"/>
</dbReference>
<keyword evidence="2" id="KW-0732">Signal</keyword>
<feature type="chain" id="PRO_5039089753" description="Secreted protein" evidence="2">
    <location>
        <begin position="23"/>
        <end position="201"/>
    </location>
</feature>
<dbReference type="AlphaFoldDB" id="K0K0D1"/>
<organism evidence="3 4">
    <name type="scientific">Saccharothrix espanaensis (strain ATCC 51144 / DSM 44229 / JCM 9112 / NBRC 15066 / NRRL 15764)</name>
    <dbReference type="NCBI Taxonomy" id="1179773"/>
    <lineage>
        <taxon>Bacteria</taxon>
        <taxon>Bacillati</taxon>
        <taxon>Actinomycetota</taxon>
        <taxon>Actinomycetes</taxon>
        <taxon>Pseudonocardiales</taxon>
        <taxon>Pseudonocardiaceae</taxon>
        <taxon>Saccharothrix</taxon>
    </lineage>
</organism>
<proteinExistence type="predicted"/>
<feature type="compositionally biased region" description="Low complexity" evidence="1">
    <location>
        <begin position="19"/>
        <end position="37"/>
    </location>
</feature>
<name>K0K0D1_SACES</name>
<evidence type="ECO:0008006" key="5">
    <source>
        <dbReference type="Google" id="ProtNLM"/>
    </source>
</evidence>
<sequence length="201" mass="21245">MRTVVFLSLVALSVAACSSSTPSVGPPSSTAPTTGPGVYRAPSPITSTCVDHLGYEAVEDRFGKPVDEPRTTSNDTNLVSCNQLLSGAEYPEGFAVTDLVFEADVEKARARYAKAKETVDPEIGDVHPLPGYGDQAHWLRHGDGVGARTGQFQVRVQRSNVLITVRVSVGPTGGFTEARTAALRDATAQFADATLKGLPTR</sequence>
<protein>
    <recommendedName>
        <fullName evidence="5">Secreted protein</fullName>
    </recommendedName>
</protein>
<dbReference type="EMBL" id="HE804045">
    <property type="protein sequence ID" value="CCH30003.1"/>
    <property type="molecule type" value="Genomic_DNA"/>
</dbReference>
<accession>K0K0D1</accession>